<feature type="transmembrane region" description="Helical" evidence="1">
    <location>
        <begin position="21"/>
        <end position="44"/>
    </location>
</feature>
<organism evidence="2 3">
    <name type="scientific">Agromyces bauzanensis</name>
    <dbReference type="NCBI Taxonomy" id="1308924"/>
    <lineage>
        <taxon>Bacteria</taxon>
        <taxon>Bacillati</taxon>
        <taxon>Actinomycetota</taxon>
        <taxon>Actinomycetes</taxon>
        <taxon>Micrococcales</taxon>
        <taxon>Microbacteriaceae</taxon>
        <taxon>Agromyces</taxon>
    </lineage>
</organism>
<dbReference type="AlphaFoldDB" id="A0A917PVY6"/>
<reference evidence="2" key="1">
    <citation type="journal article" date="2014" name="Int. J. Syst. Evol. Microbiol.">
        <title>Complete genome sequence of Corynebacterium casei LMG S-19264T (=DSM 44701T), isolated from a smear-ripened cheese.</title>
        <authorList>
            <consortium name="US DOE Joint Genome Institute (JGI-PGF)"/>
            <person name="Walter F."/>
            <person name="Albersmeier A."/>
            <person name="Kalinowski J."/>
            <person name="Ruckert C."/>
        </authorList>
    </citation>
    <scope>NUCLEOTIDE SEQUENCE</scope>
    <source>
        <strain evidence="2">CGMCC 1.8984</strain>
    </source>
</reference>
<comment type="caution">
    <text evidence="2">The sequence shown here is derived from an EMBL/GenBank/DDBJ whole genome shotgun (WGS) entry which is preliminary data.</text>
</comment>
<keyword evidence="3" id="KW-1185">Reference proteome</keyword>
<dbReference type="Proteomes" id="UP000636956">
    <property type="component" value="Unassembled WGS sequence"/>
</dbReference>
<feature type="transmembrane region" description="Helical" evidence="1">
    <location>
        <begin position="104"/>
        <end position="127"/>
    </location>
</feature>
<name>A0A917PVY6_9MICO</name>
<feature type="transmembrane region" description="Helical" evidence="1">
    <location>
        <begin position="74"/>
        <end position="92"/>
    </location>
</feature>
<evidence type="ECO:0000256" key="1">
    <source>
        <dbReference type="SAM" id="Phobius"/>
    </source>
</evidence>
<evidence type="ECO:0000313" key="3">
    <source>
        <dbReference type="Proteomes" id="UP000636956"/>
    </source>
</evidence>
<keyword evidence="1" id="KW-0812">Transmembrane</keyword>
<gene>
    <name evidence="2" type="ORF">GCM10011372_35710</name>
</gene>
<sequence>MPAVPTEADARRVRARRVLGPALTVVLTCVALPINLMAMFWLSISLHDYDTSGQGGPFRSCTADSTECSGMKPVGIVLSSAVLVGIAVVIGLAGQATAAFPSKLIGRITLAALSAVVTMVGLALVWLPVTWPRF</sequence>
<evidence type="ECO:0000313" key="2">
    <source>
        <dbReference type="EMBL" id="GGJ94241.1"/>
    </source>
</evidence>
<keyword evidence="1" id="KW-1133">Transmembrane helix</keyword>
<dbReference type="EMBL" id="BMMD01000041">
    <property type="protein sequence ID" value="GGJ94241.1"/>
    <property type="molecule type" value="Genomic_DNA"/>
</dbReference>
<proteinExistence type="predicted"/>
<reference evidence="2" key="2">
    <citation type="submission" date="2020-09" db="EMBL/GenBank/DDBJ databases">
        <authorList>
            <person name="Sun Q."/>
            <person name="Zhou Y."/>
        </authorList>
    </citation>
    <scope>NUCLEOTIDE SEQUENCE</scope>
    <source>
        <strain evidence="2">CGMCC 1.8984</strain>
    </source>
</reference>
<keyword evidence="1" id="KW-0472">Membrane</keyword>
<protein>
    <submittedName>
        <fullName evidence="2">Uncharacterized protein</fullName>
    </submittedName>
</protein>
<accession>A0A917PVY6</accession>